<keyword evidence="2" id="KW-1185">Reference proteome</keyword>
<name>A0A3S2WSK0_9BURK</name>
<evidence type="ECO:0000313" key="2">
    <source>
        <dbReference type="Proteomes" id="UP000288178"/>
    </source>
</evidence>
<organism evidence="1 2">
    <name type="scientific">Rubrivivax albus</name>
    <dbReference type="NCBI Taxonomy" id="2499835"/>
    <lineage>
        <taxon>Bacteria</taxon>
        <taxon>Pseudomonadati</taxon>
        <taxon>Pseudomonadota</taxon>
        <taxon>Betaproteobacteria</taxon>
        <taxon>Burkholderiales</taxon>
        <taxon>Sphaerotilaceae</taxon>
        <taxon>Rubrivivax</taxon>
    </lineage>
</organism>
<comment type="caution">
    <text evidence="1">The sequence shown here is derived from an EMBL/GenBank/DDBJ whole genome shotgun (WGS) entry which is preliminary data.</text>
</comment>
<dbReference type="EMBL" id="SACT01000007">
    <property type="protein sequence ID" value="RVT49657.1"/>
    <property type="molecule type" value="Genomic_DNA"/>
</dbReference>
<reference evidence="1 2" key="1">
    <citation type="submission" date="2019-01" db="EMBL/GenBank/DDBJ databases">
        <authorList>
            <person name="Chen W.-M."/>
        </authorList>
    </citation>
    <scope>NUCLEOTIDE SEQUENCE [LARGE SCALE GENOMIC DNA]</scope>
    <source>
        <strain evidence="1 2">ICH-3</strain>
    </source>
</reference>
<protein>
    <submittedName>
        <fullName evidence="1">Uncharacterized protein</fullName>
    </submittedName>
</protein>
<sequence>MNCAPQVHVAIPANEYIAIMTTLRELTASLGALNAQADAQTLPALASSAYGLCAMVGRRLQTAPAFHAWIDGGRVVELRPPRPPMP</sequence>
<gene>
    <name evidence="1" type="ORF">ENE75_18600</name>
</gene>
<evidence type="ECO:0000313" key="1">
    <source>
        <dbReference type="EMBL" id="RVT49657.1"/>
    </source>
</evidence>
<dbReference type="AlphaFoldDB" id="A0A3S2WSK0"/>
<proteinExistence type="predicted"/>
<dbReference type="Proteomes" id="UP000288178">
    <property type="component" value="Unassembled WGS sequence"/>
</dbReference>
<dbReference type="RefSeq" id="WP_128199829.1">
    <property type="nucleotide sequence ID" value="NZ_SACT01000007.1"/>
</dbReference>
<accession>A0A3S2WSK0</accession>